<dbReference type="PROSITE" id="PS00463">
    <property type="entry name" value="ZN2_CY6_FUNGAL_1"/>
    <property type="match status" value="1"/>
</dbReference>
<dbReference type="AlphaFoldDB" id="A0A6A6HQ95"/>
<dbReference type="InterPro" id="IPR053157">
    <property type="entry name" value="Sterol_Uptake_Regulator"/>
</dbReference>
<dbReference type="PANTHER" id="PTHR47784:SF5">
    <property type="entry name" value="STEROL UPTAKE CONTROL PROTEIN 2"/>
    <property type="match status" value="1"/>
</dbReference>
<gene>
    <name evidence="3" type="ORF">EV356DRAFT_8653</name>
</gene>
<dbReference type="GO" id="GO:0001228">
    <property type="term" value="F:DNA-binding transcription activator activity, RNA polymerase II-specific"/>
    <property type="evidence" value="ECO:0007669"/>
    <property type="project" value="TreeGrafter"/>
</dbReference>
<dbReference type="InterPro" id="IPR001138">
    <property type="entry name" value="Zn2Cys6_DnaBD"/>
</dbReference>
<keyword evidence="1" id="KW-0539">Nucleus</keyword>
<proteinExistence type="predicted"/>
<sequence length="400" mass="45597">MVSSSKRTHTKSRLGCGQCKKKRIKCDERPPSCGPCTKRSLVCDYAEWSLSSQKVLKDAKLDVVSKPIFSVPEEAPCTQTTRLDVEQLMLMHHYTLKTSLTVCRVLNRGVQQIWQTKMPLLAQKYPFLMHGMLAISALHAASEGEFDEGNALRYYNDALYSFRTSYRVVRPEDSEAILGFCILIFLISIGINSKSEVTLSDPIKGFLAPLEVLRMTMRFFRSFRSQIDETTLKEIVPERNPVTSPLCEGTAAALRNLEKCNRAMVTSEAERKICQEAINQLSYYFSIVSPRPRDWNFLIRWLILIPESFHVLLQQNNPMALIVLAHWCVPIHHAPRRWFMNDWPERMIRSIANRLGSVWDISMQWPLGEINATGSAICRTGPHVTELADLDQGGESCQAW</sequence>
<keyword evidence="4" id="KW-1185">Reference proteome</keyword>
<dbReference type="PROSITE" id="PS50048">
    <property type="entry name" value="ZN2_CY6_FUNGAL_2"/>
    <property type="match status" value="1"/>
</dbReference>
<organism evidence="3 4">
    <name type="scientific">Viridothelium virens</name>
    <name type="common">Speckled blister lichen</name>
    <name type="synonym">Trypethelium virens</name>
    <dbReference type="NCBI Taxonomy" id="1048519"/>
    <lineage>
        <taxon>Eukaryota</taxon>
        <taxon>Fungi</taxon>
        <taxon>Dikarya</taxon>
        <taxon>Ascomycota</taxon>
        <taxon>Pezizomycotina</taxon>
        <taxon>Dothideomycetes</taxon>
        <taxon>Dothideomycetes incertae sedis</taxon>
        <taxon>Trypetheliales</taxon>
        <taxon>Trypetheliaceae</taxon>
        <taxon>Viridothelium</taxon>
    </lineage>
</organism>
<dbReference type="CDD" id="cd00067">
    <property type="entry name" value="GAL4"/>
    <property type="match status" value="1"/>
</dbReference>
<dbReference type="PANTHER" id="PTHR47784">
    <property type="entry name" value="STEROL UPTAKE CONTROL PROTEIN 2"/>
    <property type="match status" value="1"/>
</dbReference>
<evidence type="ECO:0000256" key="1">
    <source>
        <dbReference type="ARBA" id="ARBA00023242"/>
    </source>
</evidence>
<evidence type="ECO:0000313" key="4">
    <source>
        <dbReference type="Proteomes" id="UP000800092"/>
    </source>
</evidence>
<reference evidence="3" key="1">
    <citation type="journal article" date="2020" name="Stud. Mycol.">
        <title>101 Dothideomycetes genomes: a test case for predicting lifestyles and emergence of pathogens.</title>
        <authorList>
            <person name="Haridas S."/>
            <person name="Albert R."/>
            <person name="Binder M."/>
            <person name="Bloem J."/>
            <person name="Labutti K."/>
            <person name="Salamov A."/>
            <person name="Andreopoulos B."/>
            <person name="Baker S."/>
            <person name="Barry K."/>
            <person name="Bills G."/>
            <person name="Bluhm B."/>
            <person name="Cannon C."/>
            <person name="Castanera R."/>
            <person name="Culley D."/>
            <person name="Daum C."/>
            <person name="Ezra D."/>
            <person name="Gonzalez J."/>
            <person name="Henrissat B."/>
            <person name="Kuo A."/>
            <person name="Liang C."/>
            <person name="Lipzen A."/>
            <person name="Lutzoni F."/>
            <person name="Magnuson J."/>
            <person name="Mondo S."/>
            <person name="Nolan M."/>
            <person name="Ohm R."/>
            <person name="Pangilinan J."/>
            <person name="Park H.-J."/>
            <person name="Ramirez L."/>
            <person name="Alfaro M."/>
            <person name="Sun H."/>
            <person name="Tritt A."/>
            <person name="Yoshinaga Y."/>
            <person name="Zwiers L.-H."/>
            <person name="Turgeon B."/>
            <person name="Goodwin S."/>
            <person name="Spatafora J."/>
            <person name="Crous P."/>
            <person name="Grigoriev I."/>
        </authorList>
    </citation>
    <scope>NUCLEOTIDE SEQUENCE</scope>
    <source>
        <strain evidence="3">Tuck. ex Michener</strain>
    </source>
</reference>
<dbReference type="InterPro" id="IPR036864">
    <property type="entry name" value="Zn2-C6_fun-type_DNA-bd_sf"/>
</dbReference>
<feature type="domain" description="Zn(2)-C6 fungal-type" evidence="2">
    <location>
        <begin position="15"/>
        <end position="45"/>
    </location>
</feature>
<evidence type="ECO:0000313" key="3">
    <source>
        <dbReference type="EMBL" id="KAF2240039.1"/>
    </source>
</evidence>
<dbReference type="Pfam" id="PF00172">
    <property type="entry name" value="Zn_clus"/>
    <property type="match status" value="1"/>
</dbReference>
<protein>
    <recommendedName>
        <fullName evidence="2">Zn(2)-C6 fungal-type domain-containing protein</fullName>
    </recommendedName>
</protein>
<dbReference type="EMBL" id="ML991771">
    <property type="protein sequence ID" value="KAF2240039.1"/>
    <property type="molecule type" value="Genomic_DNA"/>
</dbReference>
<dbReference type="GO" id="GO:0008270">
    <property type="term" value="F:zinc ion binding"/>
    <property type="evidence" value="ECO:0007669"/>
    <property type="project" value="InterPro"/>
</dbReference>
<accession>A0A6A6HQ95</accession>
<dbReference type="SMART" id="SM00066">
    <property type="entry name" value="GAL4"/>
    <property type="match status" value="1"/>
</dbReference>
<dbReference type="Proteomes" id="UP000800092">
    <property type="component" value="Unassembled WGS sequence"/>
</dbReference>
<dbReference type="Gene3D" id="4.10.240.10">
    <property type="entry name" value="Zn(2)-C6 fungal-type DNA-binding domain"/>
    <property type="match status" value="1"/>
</dbReference>
<dbReference type="SUPFAM" id="SSF57701">
    <property type="entry name" value="Zn2/Cys6 DNA-binding domain"/>
    <property type="match status" value="1"/>
</dbReference>
<evidence type="ECO:0000259" key="2">
    <source>
        <dbReference type="PROSITE" id="PS50048"/>
    </source>
</evidence>
<dbReference type="OrthoDB" id="4937900at2759"/>
<name>A0A6A6HQ95_VIRVR</name>